<evidence type="ECO:0000313" key="2">
    <source>
        <dbReference type="EMBL" id="CEL54996.1"/>
    </source>
</evidence>
<dbReference type="EMBL" id="LN679290">
    <property type="protein sequence ID" value="CEL54996.1"/>
    <property type="molecule type" value="Genomic_DNA"/>
</dbReference>
<dbReference type="AlphaFoldDB" id="A0A0B7FAA5"/>
<feature type="compositionally biased region" description="Polar residues" evidence="1">
    <location>
        <begin position="151"/>
        <end position="188"/>
    </location>
</feature>
<feature type="region of interest" description="Disordered" evidence="1">
    <location>
        <begin position="389"/>
        <end position="471"/>
    </location>
</feature>
<evidence type="ECO:0000313" key="3">
    <source>
        <dbReference type="Proteomes" id="UP000059188"/>
    </source>
</evidence>
<dbReference type="Proteomes" id="UP000059188">
    <property type="component" value="Unassembled WGS sequence"/>
</dbReference>
<protein>
    <submittedName>
        <fullName evidence="2">Uncharacterized protein</fullName>
    </submittedName>
</protein>
<feature type="compositionally biased region" description="Low complexity" evidence="1">
    <location>
        <begin position="323"/>
        <end position="336"/>
    </location>
</feature>
<feature type="compositionally biased region" description="Polar residues" evidence="1">
    <location>
        <begin position="68"/>
        <end position="79"/>
    </location>
</feature>
<accession>A0A0B7FAA5</accession>
<feature type="compositionally biased region" description="Low complexity" evidence="1">
    <location>
        <begin position="269"/>
        <end position="279"/>
    </location>
</feature>
<keyword evidence="3" id="KW-1185">Reference proteome</keyword>
<sequence length="489" mass="52500">MSGSVSVNEILTPEELAACRAYFISTSKDLPERLAEPSCFRFWARLVSLTLRQNKADGSDTIPGEAGTRNSASIPSPSDTILPSVAPITSTQSSAATVVAPKPSEPPVPKPRELFTEAKIGSNLTTPASLLSSESPIIKGASKQATPTLSAVPTMAPNSASAPATVRSSVSSQQVDKTPSKKPSNGTSLDGRPTDALPAGKTLLQSKAKNISPIPARQIMAPTRQTAKRSSPMPSSAITVKTSKSSRPQHASTAGPTSTWTTKETATRSSTQQKSFSSSPAPRTATLPNATVSKVSSDTTAPSVASHIAPSPPVKVPSGRVGASTTTAKPSPTSRSGFQTVPNPAVALDPATSMEPAVVRTSEEPKITIHKSLYDELMRIYRDHKSCQLKPQVSASQPIPKEPKALQKGGKYLPSNRTKRKYDDINGRDHCHARYNSDEDSTTRGRDKSKSGDAREVQAMDNQLNKSKRKRRNRDRYDYYYDGWFDYYY</sequence>
<feature type="region of interest" description="Disordered" evidence="1">
    <location>
        <begin position="151"/>
        <end position="348"/>
    </location>
</feature>
<feature type="region of interest" description="Disordered" evidence="1">
    <location>
        <begin position="55"/>
        <end position="79"/>
    </location>
</feature>
<feature type="compositionally biased region" description="Polar residues" evidence="1">
    <location>
        <begin position="223"/>
        <end position="268"/>
    </location>
</feature>
<proteinExistence type="predicted"/>
<evidence type="ECO:0000256" key="1">
    <source>
        <dbReference type="SAM" id="MobiDB-lite"/>
    </source>
</evidence>
<feature type="compositionally biased region" description="Polar residues" evidence="1">
    <location>
        <begin position="286"/>
        <end position="303"/>
    </location>
</feature>
<name>A0A0B7FAA5_THACB</name>
<reference evidence="2 3" key="1">
    <citation type="submission" date="2014-11" db="EMBL/GenBank/DDBJ databases">
        <authorList>
            <person name="Wibberg Daniel"/>
        </authorList>
    </citation>
    <scope>NUCLEOTIDE SEQUENCE [LARGE SCALE GENOMIC DNA]</scope>
    <source>
        <strain evidence="2">Rhizoctonia solani AG1-IB 7/3/14</strain>
    </source>
</reference>
<gene>
    <name evidence="2" type="ORF">RSOLAG1IB_11808</name>
</gene>
<organism evidence="2 3">
    <name type="scientific">Thanatephorus cucumeris (strain AG1-IB / isolate 7/3/14)</name>
    <name type="common">Lettuce bottom rot fungus</name>
    <name type="synonym">Rhizoctonia solani</name>
    <dbReference type="NCBI Taxonomy" id="1108050"/>
    <lineage>
        <taxon>Eukaryota</taxon>
        <taxon>Fungi</taxon>
        <taxon>Dikarya</taxon>
        <taxon>Basidiomycota</taxon>
        <taxon>Agaricomycotina</taxon>
        <taxon>Agaricomycetes</taxon>
        <taxon>Cantharellales</taxon>
        <taxon>Ceratobasidiaceae</taxon>
        <taxon>Rhizoctonia</taxon>
        <taxon>Rhizoctonia solani AG-1</taxon>
    </lineage>
</organism>
<feature type="compositionally biased region" description="Basic and acidic residues" evidence="1">
    <location>
        <begin position="421"/>
        <end position="458"/>
    </location>
</feature>